<evidence type="ECO:0000256" key="1">
    <source>
        <dbReference type="SAM" id="Phobius"/>
    </source>
</evidence>
<name>A0AA37I826_9BURK</name>
<keyword evidence="1" id="KW-0472">Membrane</keyword>
<gene>
    <name evidence="2" type="ORF">CBA19CS42_09945</name>
</gene>
<keyword evidence="1" id="KW-1133">Transmembrane helix</keyword>
<dbReference type="InterPro" id="IPR003474">
    <property type="entry name" value="Glcn_transporter"/>
</dbReference>
<accession>A0AA37I826</accession>
<comment type="caution">
    <text evidence="2">The sequence shown here is derived from an EMBL/GenBank/DDBJ whole genome shotgun (WGS) entry which is preliminary data.</text>
</comment>
<feature type="transmembrane region" description="Helical" evidence="1">
    <location>
        <begin position="15"/>
        <end position="39"/>
    </location>
</feature>
<dbReference type="Pfam" id="PF02447">
    <property type="entry name" value="GntP_permease"/>
    <property type="match status" value="1"/>
</dbReference>
<dbReference type="AlphaFoldDB" id="A0AA37I826"/>
<protein>
    <submittedName>
        <fullName evidence="2">Uncharacterized protein</fullName>
    </submittedName>
</protein>
<dbReference type="GO" id="GO:0015128">
    <property type="term" value="F:gluconate transmembrane transporter activity"/>
    <property type="evidence" value="ECO:0007669"/>
    <property type="project" value="InterPro"/>
</dbReference>
<reference evidence="2" key="1">
    <citation type="submission" date="2022-09" db="EMBL/GenBank/DDBJ databases">
        <title>Isolation and characterization of 3-chlorobenzoate degrading bacteria from soils in Shizuoka.</title>
        <authorList>
            <person name="Ifat A."/>
            <person name="Ogawa N."/>
            <person name="Kimbara K."/>
            <person name="Moriuchi R."/>
            <person name="Dohra H."/>
            <person name="Shintani M."/>
        </authorList>
    </citation>
    <scope>NUCLEOTIDE SEQUENCE</scope>
    <source>
        <strain evidence="2">19CS4-2</strain>
    </source>
</reference>
<dbReference type="GO" id="GO:0016020">
    <property type="term" value="C:membrane"/>
    <property type="evidence" value="ECO:0007669"/>
    <property type="project" value="InterPro"/>
</dbReference>
<keyword evidence="1" id="KW-0812">Transmembrane</keyword>
<dbReference type="EMBL" id="BPUS01000002">
    <property type="protein sequence ID" value="GJH24827.1"/>
    <property type="molecule type" value="Genomic_DNA"/>
</dbReference>
<evidence type="ECO:0000313" key="2">
    <source>
        <dbReference type="EMBL" id="GJH24827.1"/>
    </source>
</evidence>
<proteinExistence type="predicted"/>
<sequence length="40" mass="4435">MVREYFGLTLKRTVAVWSVLQTIVSVVGLALTLALWSVLT</sequence>
<dbReference type="Proteomes" id="UP001055111">
    <property type="component" value="Unassembled WGS sequence"/>
</dbReference>
<evidence type="ECO:0000313" key="3">
    <source>
        <dbReference type="Proteomes" id="UP001055111"/>
    </source>
</evidence>
<organism evidence="2 3">
    <name type="scientific">Caballeronia novacaledonica</name>
    <dbReference type="NCBI Taxonomy" id="1544861"/>
    <lineage>
        <taxon>Bacteria</taxon>
        <taxon>Pseudomonadati</taxon>
        <taxon>Pseudomonadota</taxon>
        <taxon>Betaproteobacteria</taxon>
        <taxon>Burkholderiales</taxon>
        <taxon>Burkholderiaceae</taxon>
        <taxon>Caballeronia</taxon>
    </lineage>
</organism>